<dbReference type="PANTHER" id="PTHR43739:SF2">
    <property type="entry name" value="OLIGOXYLOGLUCAN-REDUCING END-SPECIFIC XYLOGLUCANASE-RELATED"/>
    <property type="match status" value="1"/>
</dbReference>
<keyword evidence="4" id="KW-0119">Carbohydrate metabolism</keyword>
<gene>
    <name evidence="11" type="ORF">EST38_g11104</name>
</gene>
<evidence type="ECO:0000259" key="10">
    <source>
        <dbReference type="PROSITE" id="PS51164"/>
    </source>
</evidence>
<evidence type="ECO:0000256" key="3">
    <source>
        <dbReference type="ARBA" id="ARBA00023001"/>
    </source>
</evidence>
<dbReference type="GO" id="GO:0010411">
    <property type="term" value="P:xyloglucan metabolic process"/>
    <property type="evidence" value="ECO:0007669"/>
    <property type="project" value="TreeGrafter"/>
</dbReference>
<feature type="domain" description="CBM1" evidence="10">
    <location>
        <begin position="790"/>
        <end position="826"/>
    </location>
</feature>
<dbReference type="GO" id="GO:0030248">
    <property type="term" value="F:cellulose binding"/>
    <property type="evidence" value="ECO:0007669"/>
    <property type="project" value="InterPro"/>
</dbReference>
<accession>A0A4Q2D803</accession>
<dbReference type="GO" id="GO:0030245">
    <property type="term" value="P:cellulose catabolic process"/>
    <property type="evidence" value="ECO:0007669"/>
    <property type="project" value="UniProtKB-KW"/>
</dbReference>
<reference evidence="11 12" key="1">
    <citation type="submission" date="2019-01" db="EMBL/GenBank/DDBJ databases">
        <title>Draft genome sequence of Psathyrella aberdarensis IHI B618.</title>
        <authorList>
            <person name="Buettner E."/>
            <person name="Kellner H."/>
        </authorList>
    </citation>
    <scope>NUCLEOTIDE SEQUENCE [LARGE SCALE GENOMIC DNA]</scope>
    <source>
        <strain evidence="11 12">IHI B618</strain>
    </source>
</reference>
<dbReference type="CDD" id="cd15482">
    <property type="entry name" value="Sialidase_non-viral"/>
    <property type="match status" value="1"/>
</dbReference>
<dbReference type="SUPFAM" id="SSF110296">
    <property type="entry name" value="Oligoxyloglucan reducing end-specific cellobiohydrolase"/>
    <property type="match status" value="2"/>
</dbReference>
<dbReference type="InterPro" id="IPR000254">
    <property type="entry name" value="CBD"/>
</dbReference>
<keyword evidence="3" id="KW-0136">Cellulose degradation</keyword>
<dbReference type="PANTHER" id="PTHR43739">
    <property type="entry name" value="XYLOGLUCANASE (EUROFUNG)"/>
    <property type="match status" value="1"/>
</dbReference>
<feature type="region of interest" description="Disordered" evidence="8">
    <location>
        <begin position="748"/>
        <end position="786"/>
    </location>
</feature>
<proteinExistence type="inferred from homology"/>
<comment type="similarity">
    <text evidence="7">Belongs to the glycosyl hydrolase 74 family.</text>
</comment>
<name>A0A4Q2D803_9AGAR</name>
<dbReference type="STRING" id="2316362.A0A4Q2D803"/>
<feature type="chain" id="PRO_5020907955" description="CBM1 domain-containing protein" evidence="9">
    <location>
        <begin position="23"/>
        <end position="829"/>
    </location>
</feature>
<evidence type="ECO:0000256" key="2">
    <source>
        <dbReference type="ARBA" id="ARBA00022801"/>
    </source>
</evidence>
<evidence type="ECO:0000256" key="1">
    <source>
        <dbReference type="ARBA" id="ARBA00022729"/>
    </source>
</evidence>
<dbReference type="InterPro" id="IPR052025">
    <property type="entry name" value="Xyloglucanase_GH74"/>
</dbReference>
<dbReference type="PROSITE" id="PS00562">
    <property type="entry name" value="CBM1_1"/>
    <property type="match status" value="1"/>
</dbReference>
<evidence type="ECO:0000313" key="12">
    <source>
        <dbReference type="Proteomes" id="UP000290288"/>
    </source>
</evidence>
<feature type="signal peptide" evidence="9">
    <location>
        <begin position="1"/>
        <end position="22"/>
    </location>
</feature>
<dbReference type="FunFam" id="2.130.10.10:FF:000534">
    <property type="entry name" value="Xyloglucanase Xgh74A"/>
    <property type="match status" value="1"/>
</dbReference>
<dbReference type="InterPro" id="IPR015943">
    <property type="entry name" value="WD40/YVTN_repeat-like_dom_sf"/>
</dbReference>
<dbReference type="GO" id="GO:0005576">
    <property type="term" value="C:extracellular region"/>
    <property type="evidence" value="ECO:0007669"/>
    <property type="project" value="InterPro"/>
</dbReference>
<evidence type="ECO:0000256" key="4">
    <source>
        <dbReference type="ARBA" id="ARBA00023277"/>
    </source>
</evidence>
<dbReference type="Pfam" id="PF00734">
    <property type="entry name" value="CBM_1"/>
    <property type="match status" value="1"/>
</dbReference>
<comment type="caution">
    <text evidence="11">The sequence shown here is derived from an EMBL/GenBank/DDBJ whole genome shotgun (WGS) entry which is preliminary data.</text>
</comment>
<keyword evidence="6" id="KW-0624">Polysaccharide degradation</keyword>
<evidence type="ECO:0000256" key="8">
    <source>
        <dbReference type="SAM" id="MobiDB-lite"/>
    </source>
</evidence>
<keyword evidence="1 9" id="KW-0732">Signal</keyword>
<dbReference type="OrthoDB" id="2151161at2759"/>
<keyword evidence="12" id="KW-1185">Reference proteome</keyword>
<dbReference type="SUPFAM" id="SSF57180">
    <property type="entry name" value="Cellulose-binding domain"/>
    <property type="match status" value="1"/>
</dbReference>
<evidence type="ECO:0000256" key="7">
    <source>
        <dbReference type="ARBA" id="ARBA00037986"/>
    </source>
</evidence>
<evidence type="ECO:0000256" key="9">
    <source>
        <dbReference type="SAM" id="SignalP"/>
    </source>
</evidence>
<dbReference type="InterPro" id="IPR035971">
    <property type="entry name" value="CBD_sf"/>
</dbReference>
<dbReference type="GO" id="GO:0016798">
    <property type="term" value="F:hydrolase activity, acting on glycosyl bonds"/>
    <property type="evidence" value="ECO:0007669"/>
    <property type="project" value="UniProtKB-KW"/>
</dbReference>
<dbReference type="SMART" id="SM00236">
    <property type="entry name" value="fCBD"/>
    <property type="match status" value="1"/>
</dbReference>
<organism evidence="11 12">
    <name type="scientific">Candolleomyces aberdarensis</name>
    <dbReference type="NCBI Taxonomy" id="2316362"/>
    <lineage>
        <taxon>Eukaryota</taxon>
        <taxon>Fungi</taxon>
        <taxon>Dikarya</taxon>
        <taxon>Basidiomycota</taxon>
        <taxon>Agaricomycotina</taxon>
        <taxon>Agaricomycetes</taxon>
        <taxon>Agaricomycetidae</taxon>
        <taxon>Agaricales</taxon>
        <taxon>Agaricineae</taxon>
        <taxon>Psathyrellaceae</taxon>
        <taxon>Candolleomyces</taxon>
    </lineage>
</organism>
<sequence length="829" mass="86492">MRVTTWLARAATALTLSSFAFAVPSQKYNWKNVKIGGGGGFVPGIVFNAKEKGLAYARTDIGGAYRLNADDSWTPLLDWADDARWNYWGIDALATDPVEPNRLYLATGMYTNSWDPNNGQILISTDRGASFNVSKLPFKVGGNMPGRGIGERLAIDPKSNNILYFGARSGNGLWKSTDYGKTWAKVASFPSAGTYIPVPGDTNDYNTDIVGIAWVTFDSTTGTSGSATPRIFVGVANKDSQSIFVSNDAGNTWSAVAGQPTGFIPHKGVLSSSEKTLYISYSDGAGPVMYKYDIASGTWTNITPVSGGDLYFGFGGVAVDSQRPGTIMVAALNSWWPDGQIFRSTDSGATWSPLWSWGNYPELNKHYSYSNSKAPWLGPNYPDTLAGNLQIGWMMESLEIDPFDSNHWLYGTGATIYGGRDLLQWDAKHNVSISSLADGLEETAILGLISPPSGPSLLSAVGDLGGFVHNSLSAAPATGFKDPNWATASDIDFAGNNPSIVVRVGTGDSSSGKQVAISRDYGTSWSQHYGAADNVSGGKVAVSADGDIILWRSNGNGVLVSQNMGSFAPVATLPSSTTIVTSDKKDNAVFYAAAGSSFYLSTDGGKTFAAKGSLGASTSTFEIAVNPNKTGDIWVSTDKGLFHSADSGATFTGIPGISQAWGVALGAPPSAGGYPAIFTAANVNLNGVGYFKSDDQGASWVQINDPAYGFGSASANVVAADSRVYGRVYIGTNGRGIFYGDAGGTNPPPISTGTAVTTPPSTSSGVVTTPGTTPPGSSMSTTSSVAIPSATASPWGQCGGANWTGPATCPAGFVCRVGNEWYSQCVPAS</sequence>
<feature type="compositionally biased region" description="Low complexity" evidence="8">
    <location>
        <begin position="751"/>
        <end position="785"/>
    </location>
</feature>
<dbReference type="Gene3D" id="2.130.10.10">
    <property type="entry name" value="YVTN repeat-like/Quinoprotein amine dehydrogenase"/>
    <property type="match status" value="2"/>
</dbReference>
<dbReference type="EMBL" id="SDEE01000652">
    <property type="protein sequence ID" value="RXW14751.1"/>
    <property type="molecule type" value="Genomic_DNA"/>
</dbReference>
<dbReference type="Proteomes" id="UP000290288">
    <property type="component" value="Unassembled WGS sequence"/>
</dbReference>
<keyword evidence="2" id="KW-0378">Hydrolase</keyword>
<dbReference type="PROSITE" id="PS51164">
    <property type="entry name" value="CBM1_2"/>
    <property type="match status" value="1"/>
</dbReference>
<evidence type="ECO:0000313" key="11">
    <source>
        <dbReference type="EMBL" id="RXW14751.1"/>
    </source>
</evidence>
<protein>
    <recommendedName>
        <fullName evidence="10">CBM1 domain-containing protein</fullName>
    </recommendedName>
</protein>
<evidence type="ECO:0000256" key="6">
    <source>
        <dbReference type="ARBA" id="ARBA00023326"/>
    </source>
</evidence>
<keyword evidence="5" id="KW-0326">Glycosidase</keyword>
<evidence type="ECO:0000256" key="5">
    <source>
        <dbReference type="ARBA" id="ARBA00023295"/>
    </source>
</evidence>
<dbReference type="AlphaFoldDB" id="A0A4Q2D803"/>